<evidence type="ECO:0000256" key="1">
    <source>
        <dbReference type="ARBA" id="ARBA00009238"/>
    </source>
</evidence>
<dbReference type="PROSITE" id="PS00020">
    <property type="entry name" value="ACTININ_2"/>
    <property type="match status" value="1"/>
</dbReference>
<dbReference type="CDD" id="cd21227">
    <property type="entry name" value="CH_jitterbug-like_rpt1"/>
    <property type="match status" value="1"/>
</dbReference>
<dbReference type="SUPFAM" id="SSF81296">
    <property type="entry name" value="E set domains"/>
    <property type="match status" value="7"/>
</dbReference>
<keyword evidence="2" id="KW-0677">Repeat</keyword>
<feature type="repeat" description="Filamin" evidence="4">
    <location>
        <begin position="520"/>
        <end position="613"/>
    </location>
</feature>
<dbReference type="InterPro" id="IPR014756">
    <property type="entry name" value="Ig_E-set"/>
</dbReference>
<accession>A0ABM0JZT1</accession>
<dbReference type="InterPro" id="IPR001589">
    <property type="entry name" value="Actinin_actin-bd_CS"/>
</dbReference>
<dbReference type="Gene3D" id="2.60.40.10">
    <property type="entry name" value="Immunoglobulins"/>
    <property type="match status" value="7"/>
</dbReference>
<organism evidence="6 7">
    <name type="scientific">Aplysia californica</name>
    <name type="common">California sea hare</name>
    <dbReference type="NCBI Taxonomy" id="6500"/>
    <lineage>
        <taxon>Eukaryota</taxon>
        <taxon>Metazoa</taxon>
        <taxon>Spiralia</taxon>
        <taxon>Lophotrochozoa</taxon>
        <taxon>Mollusca</taxon>
        <taxon>Gastropoda</taxon>
        <taxon>Heterobranchia</taxon>
        <taxon>Euthyneura</taxon>
        <taxon>Tectipleura</taxon>
        <taxon>Aplysiida</taxon>
        <taxon>Aplysioidea</taxon>
        <taxon>Aplysiidae</taxon>
        <taxon>Aplysia</taxon>
    </lineage>
</organism>
<dbReference type="SMART" id="SM00033">
    <property type="entry name" value="CH"/>
    <property type="match status" value="3"/>
</dbReference>
<dbReference type="Pfam" id="PF00630">
    <property type="entry name" value="Filamin"/>
    <property type="match status" value="5"/>
</dbReference>
<gene>
    <name evidence="7" type="primary">LOC101851594</name>
</gene>
<feature type="repeat" description="Filamin" evidence="4">
    <location>
        <begin position="805"/>
        <end position="898"/>
    </location>
</feature>
<dbReference type="InterPro" id="IPR017868">
    <property type="entry name" value="Filamin/ABP280_repeat-like"/>
</dbReference>
<dbReference type="RefSeq" id="XP_005105392.2">
    <property type="nucleotide sequence ID" value="XM_005105335.3"/>
</dbReference>
<dbReference type="SUPFAM" id="SSF47576">
    <property type="entry name" value="Calponin-homology domain, CH-domain"/>
    <property type="match status" value="2"/>
</dbReference>
<feature type="domain" description="Calponin-homology (CH)" evidence="5">
    <location>
        <begin position="134"/>
        <end position="237"/>
    </location>
</feature>
<evidence type="ECO:0000256" key="3">
    <source>
        <dbReference type="ARBA" id="ARBA00023203"/>
    </source>
</evidence>
<dbReference type="Gene3D" id="1.10.418.10">
    <property type="entry name" value="Calponin-like domain"/>
    <property type="match status" value="3"/>
</dbReference>
<evidence type="ECO:0000259" key="5">
    <source>
        <dbReference type="PROSITE" id="PS50021"/>
    </source>
</evidence>
<dbReference type="GeneID" id="101851594"/>
<feature type="repeat" description="Filamin" evidence="4">
    <location>
        <begin position="899"/>
        <end position="992"/>
    </location>
</feature>
<evidence type="ECO:0000256" key="4">
    <source>
        <dbReference type="PROSITE-ProRule" id="PRU00087"/>
    </source>
</evidence>
<evidence type="ECO:0000256" key="2">
    <source>
        <dbReference type="ARBA" id="ARBA00022737"/>
    </source>
</evidence>
<evidence type="ECO:0000313" key="6">
    <source>
        <dbReference type="Proteomes" id="UP000694888"/>
    </source>
</evidence>
<proteinExistence type="inferred from homology"/>
<dbReference type="InterPro" id="IPR001715">
    <property type="entry name" value="CH_dom"/>
</dbReference>
<dbReference type="InterPro" id="IPR001298">
    <property type="entry name" value="Filamin/ABP280_rpt"/>
</dbReference>
<name>A0ABM0JZT1_APLCA</name>
<keyword evidence="6" id="KW-1185">Reference proteome</keyword>
<dbReference type="Proteomes" id="UP000694888">
    <property type="component" value="Unplaced"/>
</dbReference>
<dbReference type="Pfam" id="PF00307">
    <property type="entry name" value="CH"/>
    <property type="match status" value="3"/>
</dbReference>
<feature type="repeat" description="Filamin" evidence="4">
    <location>
        <begin position="333"/>
        <end position="433"/>
    </location>
</feature>
<feature type="repeat" description="Filamin" evidence="4">
    <location>
        <begin position="611"/>
        <end position="703"/>
    </location>
</feature>
<dbReference type="PROSITE" id="PS50194">
    <property type="entry name" value="FILAMIN_REPEAT"/>
    <property type="match status" value="7"/>
</dbReference>
<sequence length="1118" mass="123049">MTSITMPANTPEDQWIAIQHKTFVNWANEQLSLGKTEGNRSVENLGTDFCDGVNLVALVEALQFKKIGKVYSRPTSQIQMLQNVTLALHAVEEDHVKLVNIGTDDIVGGNLKLTLGLLWHLILRYQISSSKTKAPPKKLMMLWFQSVLRENNITNFTSSWSDGIALHALCEYCKPGLAPKWRAISPKDRVQNCKNAMQLAKDHLGVPRVISAEDFASSELDELSAMTYLSYFIRKNSPGYFCMLNWACKQLKTTNISNLSTDWNNGFYLCALVHSLGGEVPSWPQIDTSDNVKTCQLGIDSAKGLGIEPILTASELADPGVDHLAIMAYLSKFQAIKPRKPKSERLELMCTVSSVTTGEMVNFDVKATESDFEQSKVQMTVENPGADSPKCTVQWTTKTFGSCNFVPKAAGEYKVHILYDGEAVQGSPLTFSVQPDFSQFRLLGYPSPCKLDQPYKIEVPCPVEMQSSVVVKTKGPSGNENTLTLNPVDSSLKSSFIPNTIGVWSVTLYIEQHEVSIQYLDAFDPSKARLLDPPERCIVGKEVSLEAEIGGCGLDNVEAEVEYSAGRKLGDVQVTGIGLTRTITFTPTVAGPHRVKTTLGGEPIRGTPKTIEVSDPGQVAVTGDGLRQGTRAVEASFNVDKKDLQGDIDVSVEMNGQQLEVYKERKPDGTMDYRYIPKKAGMYKISVMWEGVHVSDSPFEAHVTDKSLVTLLTDVQELKDENDHIALDYGKLFVLDLDVSQAGPGIFKGEVLSPKGKLIVSVKQTKEQVSMSFTPRTEGDHYIHMYWSNVPIELSPLLGYCPGPPLPVDSSQVVVTGQGAESARATVRAEFIIDGRKAGPGVPKVTMQGVQTELPVEVKPLKYNRYHCSYLSEFPGSFLLYISWSDKMLQRCPIKVNIFAKGDAKKVTVSGEGLNGGIAGHELKVFVDTTAAGPGEITASCQSQHQTARCDVKENNDGHYTLRVLPMEPERHILQVEYDGVHVPGSPFVLRVGEPPDPSKVKVFGPGVENGLIDWFESRFLVETQGAGAGQLAVKVRGPRGGFKVDMRRETKSERTITCRYDPSEPGEYSISVRWSGVHVPGSPFSVNLVETKEELHVIMMRQGKVIADEDDEWRAEI</sequence>
<dbReference type="SMART" id="SM00557">
    <property type="entry name" value="IG_FLMN"/>
    <property type="match status" value="7"/>
</dbReference>
<feature type="repeat" description="Filamin" evidence="4">
    <location>
        <begin position="993"/>
        <end position="1089"/>
    </location>
</feature>
<dbReference type="PANTHER" id="PTHR38537">
    <property type="entry name" value="JITTERBUG, ISOFORM N"/>
    <property type="match status" value="1"/>
</dbReference>
<reference evidence="7" key="1">
    <citation type="submission" date="2025-08" db="UniProtKB">
        <authorList>
            <consortium name="RefSeq"/>
        </authorList>
    </citation>
    <scope>IDENTIFICATION</scope>
</reference>
<protein>
    <submittedName>
        <fullName evidence="7">Filamin-C isoform X1</fullName>
    </submittedName>
</protein>
<dbReference type="PROSITE" id="PS50021">
    <property type="entry name" value="CH"/>
    <property type="match status" value="2"/>
</dbReference>
<feature type="repeat" description="Filamin" evidence="4">
    <location>
        <begin position="733"/>
        <end position="801"/>
    </location>
</feature>
<dbReference type="InterPro" id="IPR036872">
    <property type="entry name" value="CH_dom_sf"/>
</dbReference>
<dbReference type="PANTHER" id="PTHR38537:SF16">
    <property type="entry name" value="CALPONIN-HOMOLOGY (CH) DOMAIN-CONTAINING PROTEIN"/>
    <property type="match status" value="1"/>
</dbReference>
<feature type="domain" description="Calponin-homology (CH)" evidence="5">
    <location>
        <begin position="17"/>
        <end position="126"/>
    </location>
</feature>
<comment type="similarity">
    <text evidence="1">Belongs to the filamin family.</text>
</comment>
<evidence type="ECO:0000313" key="7">
    <source>
        <dbReference type="RefSeq" id="XP_005105392.2"/>
    </source>
</evidence>
<keyword evidence="3" id="KW-0009">Actin-binding</keyword>
<dbReference type="InterPro" id="IPR044801">
    <property type="entry name" value="Filamin"/>
</dbReference>
<dbReference type="InterPro" id="IPR013783">
    <property type="entry name" value="Ig-like_fold"/>
</dbReference>